<name>H0EJH5_GLAL7</name>
<dbReference type="HOGENOM" id="CLU_061842_0_0_1"/>
<dbReference type="InParanoid" id="H0EJH5"/>
<evidence type="ECO:0000313" key="3">
    <source>
        <dbReference type="EMBL" id="EHL01368.1"/>
    </source>
</evidence>
<dbReference type="Proteomes" id="UP000005446">
    <property type="component" value="Unassembled WGS sequence"/>
</dbReference>
<reference evidence="3 4" key="1">
    <citation type="journal article" date="2012" name="Eukaryot. Cell">
        <title>Genome sequence of the fungus Glarea lozoyensis: the first genome sequence of a species from the Helotiaceae family.</title>
        <authorList>
            <person name="Youssar L."/>
            <person name="Gruening B.A."/>
            <person name="Erxleben A."/>
            <person name="Guenther S."/>
            <person name="Huettel W."/>
        </authorList>
    </citation>
    <scope>NUCLEOTIDE SEQUENCE [LARGE SCALE GENOMIC DNA]</scope>
    <source>
        <strain evidence="4">ATCC 74030 / MF5533</strain>
    </source>
</reference>
<feature type="compositionally biased region" description="Polar residues" evidence="1">
    <location>
        <begin position="1"/>
        <end position="23"/>
    </location>
</feature>
<dbReference type="EMBL" id="AGUE01000055">
    <property type="protein sequence ID" value="EHL01368.1"/>
    <property type="molecule type" value="Genomic_DNA"/>
</dbReference>
<gene>
    <name evidence="3" type="ORF">M7I_2701</name>
</gene>
<evidence type="ECO:0000313" key="4">
    <source>
        <dbReference type="Proteomes" id="UP000005446"/>
    </source>
</evidence>
<evidence type="ECO:0000259" key="2">
    <source>
        <dbReference type="Pfam" id="PF24864"/>
    </source>
</evidence>
<dbReference type="OrthoDB" id="5413827at2759"/>
<feature type="domain" description="DUF7730" evidence="2">
    <location>
        <begin position="79"/>
        <end position="181"/>
    </location>
</feature>
<protein>
    <recommendedName>
        <fullName evidence="2">DUF7730 domain-containing protein</fullName>
    </recommendedName>
</protein>
<organism evidence="3 4">
    <name type="scientific">Glarea lozoyensis (strain ATCC 74030 / MF5533)</name>
    <dbReference type="NCBI Taxonomy" id="1104152"/>
    <lineage>
        <taxon>Eukaryota</taxon>
        <taxon>Fungi</taxon>
        <taxon>Dikarya</taxon>
        <taxon>Ascomycota</taxon>
        <taxon>Pezizomycotina</taxon>
        <taxon>Leotiomycetes</taxon>
        <taxon>Helotiales</taxon>
        <taxon>Helotiaceae</taxon>
        <taxon>Glarea</taxon>
    </lineage>
</organism>
<dbReference type="Pfam" id="PF24864">
    <property type="entry name" value="DUF7730"/>
    <property type="match status" value="1"/>
</dbReference>
<sequence length="278" mass="31642">MEDAQVGNQQIQPPTTESRTQGQADPGPSSIRKRKRRRASRYYPREKLGRPFNAFLKNGGRYTKRSNQLSIEKEEGIHPESSLLALPYELKLKIYTYALRTDWKQPILTPHKNGRHYRNMHPYPHLPPSRGEGDFPCVRKRRMDEYNRSCETIKTYNALSISCRQIYFEVVTSIYRRTLFVRQDCLAPWAAGPWHLLAGTGLKELAIRFRNDSRLPFADDDEEALEFVRGVGAIIGCGGDDEGDGVERSIGANCGNHLCNYLCGGCVVTGIFEDPMDE</sequence>
<accession>H0EJH5</accession>
<dbReference type="InterPro" id="IPR056632">
    <property type="entry name" value="DUF7730"/>
</dbReference>
<feature type="region of interest" description="Disordered" evidence="1">
    <location>
        <begin position="1"/>
        <end position="44"/>
    </location>
</feature>
<evidence type="ECO:0000256" key="1">
    <source>
        <dbReference type="SAM" id="MobiDB-lite"/>
    </source>
</evidence>
<keyword evidence="4" id="KW-1185">Reference proteome</keyword>
<comment type="caution">
    <text evidence="3">The sequence shown here is derived from an EMBL/GenBank/DDBJ whole genome shotgun (WGS) entry which is preliminary data.</text>
</comment>
<dbReference type="AlphaFoldDB" id="H0EJH5"/>
<proteinExistence type="predicted"/>
<feature type="compositionally biased region" description="Basic residues" evidence="1">
    <location>
        <begin position="31"/>
        <end position="40"/>
    </location>
</feature>